<gene>
    <name evidence="2" type="ORF">P167DRAFT_550601</name>
</gene>
<evidence type="ECO:0000313" key="2">
    <source>
        <dbReference type="EMBL" id="RPB06305.1"/>
    </source>
</evidence>
<dbReference type="STRING" id="1392247.A0A3N4KKG8"/>
<sequence length="377" mass="41655">MLGVLAIQAPMEDEFGVLATSATPHERPSTINHQPTTNTIAHEHHRSLHLTSGREVYCTPLHLTSGREVYCTPLHLTSGSPLPPTPVPANSSTHKLQHPPTPAHVPTSTRSQQLSLPSVRKSAAGANMTTAMPKFTNLALMNTKAGTLTGKSPPYLQGQKKADCVRSHRLSDLITKQFTPFLARQATGQAAGQSAKPKKSQSDRGLERNINKWMCLSECMEATCEKVKANGARFFKIFKGKIGSVIEVFFDVDVSQPLNNVGTLVNRSLGEINHAALTYEQVEVPAVSSAFYLAFDKNYTSMFDYFSKGFEMVYRVEIGNWVLDSTTYNIVEYTELQPPDIPGTKNIRHSEYKNWLLANSNLCCANWSEAGVYHWGM</sequence>
<proteinExistence type="predicted"/>
<dbReference type="OrthoDB" id="5367675at2759"/>
<dbReference type="EMBL" id="ML119487">
    <property type="protein sequence ID" value="RPB06305.1"/>
    <property type="molecule type" value="Genomic_DNA"/>
</dbReference>
<feature type="region of interest" description="Disordered" evidence="1">
    <location>
        <begin position="81"/>
        <end position="115"/>
    </location>
</feature>
<name>A0A3N4KKG8_9PEZI</name>
<reference evidence="2 3" key="1">
    <citation type="journal article" date="2018" name="Nat. Ecol. Evol.">
        <title>Pezizomycetes genomes reveal the molecular basis of ectomycorrhizal truffle lifestyle.</title>
        <authorList>
            <person name="Murat C."/>
            <person name="Payen T."/>
            <person name="Noel B."/>
            <person name="Kuo A."/>
            <person name="Morin E."/>
            <person name="Chen J."/>
            <person name="Kohler A."/>
            <person name="Krizsan K."/>
            <person name="Balestrini R."/>
            <person name="Da Silva C."/>
            <person name="Montanini B."/>
            <person name="Hainaut M."/>
            <person name="Levati E."/>
            <person name="Barry K.W."/>
            <person name="Belfiori B."/>
            <person name="Cichocki N."/>
            <person name="Clum A."/>
            <person name="Dockter R.B."/>
            <person name="Fauchery L."/>
            <person name="Guy J."/>
            <person name="Iotti M."/>
            <person name="Le Tacon F."/>
            <person name="Lindquist E.A."/>
            <person name="Lipzen A."/>
            <person name="Malagnac F."/>
            <person name="Mello A."/>
            <person name="Molinier V."/>
            <person name="Miyauchi S."/>
            <person name="Poulain J."/>
            <person name="Riccioni C."/>
            <person name="Rubini A."/>
            <person name="Sitrit Y."/>
            <person name="Splivallo R."/>
            <person name="Traeger S."/>
            <person name="Wang M."/>
            <person name="Zifcakova L."/>
            <person name="Wipf D."/>
            <person name="Zambonelli A."/>
            <person name="Paolocci F."/>
            <person name="Nowrousian M."/>
            <person name="Ottonello S."/>
            <person name="Baldrian P."/>
            <person name="Spatafora J.W."/>
            <person name="Henrissat B."/>
            <person name="Nagy L.G."/>
            <person name="Aury J.M."/>
            <person name="Wincker P."/>
            <person name="Grigoriev I.V."/>
            <person name="Bonfante P."/>
            <person name="Martin F.M."/>
        </authorList>
    </citation>
    <scope>NUCLEOTIDE SEQUENCE [LARGE SCALE GENOMIC DNA]</scope>
    <source>
        <strain evidence="2 3">CCBAS932</strain>
    </source>
</reference>
<dbReference type="Proteomes" id="UP000277580">
    <property type="component" value="Unassembled WGS sequence"/>
</dbReference>
<dbReference type="InParanoid" id="A0A3N4KKG8"/>
<feature type="region of interest" description="Disordered" evidence="1">
    <location>
        <begin position="185"/>
        <end position="205"/>
    </location>
</feature>
<accession>A0A3N4KKG8</accession>
<dbReference type="AlphaFoldDB" id="A0A3N4KKG8"/>
<keyword evidence="3" id="KW-1185">Reference proteome</keyword>
<feature type="compositionally biased region" description="Polar residues" evidence="1">
    <location>
        <begin position="106"/>
        <end position="115"/>
    </location>
</feature>
<evidence type="ECO:0000256" key="1">
    <source>
        <dbReference type="SAM" id="MobiDB-lite"/>
    </source>
</evidence>
<evidence type="ECO:0000313" key="3">
    <source>
        <dbReference type="Proteomes" id="UP000277580"/>
    </source>
</evidence>
<protein>
    <submittedName>
        <fullName evidence="2">Uncharacterized protein</fullName>
    </submittedName>
</protein>
<organism evidence="2 3">
    <name type="scientific">Morchella conica CCBAS932</name>
    <dbReference type="NCBI Taxonomy" id="1392247"/>
    <lineage>
        <taxon>Eukaryota</taxon>
        <taxon>Fungi</taxon>
        <taxon>Dikarya</taxon>
        <taxon>Ascomycota</taxon>
        <taxon>Pezizomycotina</taxon>
        <taxon>Pezizomycetes</taxon>
        <taxon>Pezizales</taxon>
        <taxon>Morchellaceae</taxon>
        <taxon>Morchella</taxon>
    </lineage>
</organism>